<dbReference type="RefSeq" id="WP_274143212.1">
    <property type="nucleotide sequence ID" value="NZ_JAJUBB010000011.1"/>
</dbReference>
<evidence type="ECO:0000259" key="1">
    <source>
        <dbReference type="Pfam" id="PF07791"/>
    </source>
</evidence>
<sequence>MAAFIQSGTNPAHSTADFEFLNQKDKDNLEKLAKEHRDIESTAEDRMLFDSGNDGILNTRFEIIKHTINTAWLPRTLRSVNDQMCADFNTWHVGLSLVSEKFKSCIESIEVDNHHFYPVDIVSSKGNILGKAYFWRTLNIFNAIIPNMNGTKRVVMAPVESLHETDLKGIQLHRDIVSEKAAWYDIRLGEPLLASDKFIALAKKHNLTNILFNHTFEEC</sequence>
<dbReference type="EMBL" id="JAJUBB010000011">
    <property type="protein sequence ID" value="MDD1782577.1"/>
    <property type="molecule type" value="Genomic_DNA"/>
</dbReference>
<feature type="domain" description="Immunity MXAN-0049 protein" evidence="1">
    <location>
        <begin position="82"/>
        <end position="213"/>
    </location>
</feature>
<dbReference type="InterPro" id="IPR012433">
    <property type="entry name" value="Imm11"/>
</dbReference>
<keyword evidence="2" id="KW-0489">Methyltransferase</keyword>
<accession>A0ABT5QNL2</accession>
<dbReference type="GO" id="GO:0032259">
    <property type="term" value="P:methylation"/>
    <property type="evidence" value="ECO:0007669"/>
    <property type="project" value="UniProtKB-KW"/>
</dbReference>
<dbReference type="GO" id="GO:0008168">
    <property type="term" value="F:methyltransferase activity"/>
    <property type="evidence" value="ECO:0007669"/>
    <property type="project" value="UniProtKB-KW"/>
</dbReference>
<gene>
    <name evidence="2" type="ORF">LRP49_15500</name>
</gene>
<dbReference type="Pfam" id="PF07791">
    <property type="entry name" value="Imm11"/>
    <property type="match status" value="1"/>
</dbReference>
<evidence type="ECO:0000313" key="2">
    <source>
        <dbReference type="EMBL" id="MDD1782577.1"/>
    </source>
</evidence>
<name>A0ABT5QNL2_9GAMM</name>
<protein>
    <submittedName>
        <fullName evidence="2">RNA methyltransferase</fullName>
    </submittedName>
</protein>
<keyword evidence="3" id="KW-1185">Reference proteome</keyword>
<keyword evidence="2" id="KW-0808">Transferase</keyword>
<reference evidence="2" key="1">
    <citation type="submission" date="2021-12" db="EMBL/GenBank/DDBJ databases">
        <title>Enterovibrio ZSDZ35 sp. nov. and Enterovibrio ZSDZ42 sp. nov., isolated from coastal seawater in Qingdao.</title>
        <authorList>
            <person name="Zhang P."/>
        </authorList>
    </citation>
    <scope>NUCLEOTIDE SEQUENCE</scope>
    <source>
        <strain evidence="2">ZSDZ35</strain>
    </source>
</reference>
<organism evidence="2 3">
    <name type="scientific">Enterovibrio qingdaonensis</name>
    <dbReference type="NCBI Taxonomy" id="2899818"/>
    <lineage>
        <taxon>Bacteria</taxon>
        <taxon>Pseudomonadati</taxon>
        <taxon>Pseudomonadota</taxon>
        <taxon>Gammaproteobacteria</taxon>
        <taxon>Vibrionales</taxon>
        <taxon>Vibrionaceae</taxon>
        <taxon>Enterovibrio</taxon>
    </lineage>
</organism>
<evidence type="ECO:0000313" key="3">
    <source>
        <dbReference type="Proteomes" id="UP001149821"/>
    </source>
</evidence>
<dbReference type="Proteomes" id="UP001149821">
    <property type="component" value="Unassembled WGS sequence"/>
</dbReference>
<proteinExistence type="predicted"/>
<comment type="caution">
    <text evidence="2">The sequence shown here is derived from an EMBL/GenBank/DDBJ whole genome shotgun (WGS) entry which is preliminary data.</text>
</comment>